<keyword evidence="2" id="KW-0808">Transferase</keyword>
<dbReference type="Gene3D" id="2.40.70.10">
    <property type="entry name" value="Acid Proteases"/>
    <property type="match status" value="1"/>
</dbReference>
<sequence length="852" mass="94933">MRTRSQSRNLHHQQQQAPPPVVEPFNLEEPIENPAPPLAPMDDTRTMAQLLEAPTEGYEDAIVVPEITADNFELKHARIWLEKEPPRSIQTWDDLVSKFINKFFPPSKTTNLRNEITRFLIKDLMRRFMRHGTDLTIFFGQCSSSWGFSELHQLDTFYNALNSNDQDSLNSAAGGNFLDKMPRDCLRIIESKSKVRNSRNKPVVAKVSSSTSTPGISSDVAELKDMVKALLLDKKNQSPAPTPVKAVEESCVTCGGAHSYQTCPATSGNVYRDNIQEYVSQAAAANFNQGNTGYRAPISNQIRPPGFPPVQNNHNVQNQGNNQNRYNQNRGNFNQASAYQPPVHQGQIYRPQVVQPPAYQAPAYQAPAPQIQGVSKEDFQAYVKANDAVMRNMQTQGQNMQNQLTNLTDMLSKFVTSNTASTSGTLPSNTVTNPKEDLKGITTRSGVAYKGPTIPITSSPKVMERETEVTKDTMPPTNNGSTEDVQPPVVPVVHHESISEPVNAPVSASMPNQKASIPFPSRRNDERRREKANDQIEKFYEIFRDLSFEISFTDALMLMPKFASTLKTLIGNKEKLSEMARTPLNENCSAVILNKLPKKLRDPGRFLIPCEFSGINTCNALADLGASINLMPYFVWKNLSLPELTPTCMTLELADRSISKPIGIAEDVYVTVGKFQFPADFVITLRVGREAITFNLDQTSRYTANYNHMTANRIDVIDMACEEYSQEVLGFSNVISSGNPTPYYDPIVSTSSPTLTPFGDIDFLRFEEADSFLAIEDDPTSPEVDPTYYDPDGDILLLEAILNSDPSPPPNQGIYLPEIRKDLKICEANSEKSLVNEPPEVELKENSEIKEN</sequence>
<protein>
    <submittedName>
        <fullName evidence="2">Reverse transcriptase domain-containing protein</fullName>
    </submittedName>
</protein>
<accession>A0ABQ5INZ3</accession>
<feature type="region of interest" description="Disordered" evidence="1">
    <location>
        <begin position="418"/>
        <end position="438"/>
    </location>
</feature>
<feature type="compositionally biased region" description="Basic and acidic residues" evidence="1">
    <location>
        <begin position="841"/>
        <end position="852"/>
    </location>
</feature>
<keyword evidence="2" id="KW-0548">Nucleotidyltransferase</keyword>
<reference evidence="2" key="2">
    <citation type="submission" date="2022-01" db="EMBL/GenBank/DDBJ databases">
        <authorList>
            <person name="Yamashiro T."/>
            <person name="Shiraishi A."/>
            <person name="Satake H."/>
            <person name="Nakayama K."/>
        </authorList>
    </citation>
    <scope>NUCLEOTIDE SEQUENCE</scope>
</reference>
<dbReference type="CDD" id="cd00303">
    <property type="entry name" value="retropepsin_like"/>
    <property type="match status" value="1"/>
</dbReference>
<proteinExistence type="predicted"/>
<name>A0ABQ5INZ3_9ASTR</name>
<organism evidence="2 3">
    <name type="scientific">Tanacetum coccineum</name>
    <dbReference type="NCBI Taxonomy" id="301880"/>
    <lineage>
        <taxon>Eukaryota</taxon>
        <taxon>Viridiplantae</taxon>
        <taxon>Streptophyta</taxon>
        <taxon>Embryophyta</taxon>
        <taxon>Tracheophyta</taxon>
        <taxon>Spermatophyta</taxon>
        <taxon>Magnoliopsida</taxon>
        <taxon>eudicotyledons</taxon>
        <taxon>Gunneridae</taxon>
        <taxon>Pentapetalae</taxon>
        <taxon>asterids</taxon>
        <taxon>campanulids</taxon>
        <taxon>Asterales</taxon>
        <taxon>Asteraceae</taxon>
        <taxon>Asteroideae</taxon>
        <taxon>Anthemideae</taxon>
        <taxon>Anthemidinae</taxon>
        <taxon>Tanacetum</taxon>
    </lineage>
</organism>
<dbReference type="EMBL" id="BQNB010020999">
    <property type="protein sequence ID" value="GJU01819.1"/>
    <property type="molecule type" value="Genomic_DNA"/>
</dbReference>
<evidence type="ECO:0000313" key="2">
    <source>
        <dbReference type="EMBL" id="GJU01819.1"/>
    </source>
</evidence>
<evidence type="ECO:0000313" key="3">
    <source>
        <dbReference type="Proteomes" id="UP001151760"/>
    </source>
</evidence>
<feature type="region of interest" description="Disordered" evidence="1">
    <location>
        <begin position="830"/>
        <end position="852"/>
    </location>
</feature>
<gene>
    <name evidence="2" type="ORF">Tco_1112157</name>
</gene>
<dbReference type="GO" id="GO:0003964">
    <property type="term" value="F:RNA-directed DNA polymerase activity"/>
    <property type="evidence" value="ECO:0007669"/>
    <property type="project" value="UniProtKB-KW"/>
</dbReference>
<evidence type="ECO:0000256" key="1">
    <source>
        <dbReference type="SAM" id="MobiDB-lite"/>
    </source>
</evidence>
<reference evidence="2" key="1">
    <citation type="journal article" date="2022" name="Int. J. Mol. Sci.">
        <title>Draft Genome of Tanacetum Coccineum: Genomic Comparison of Closely Related Tanacetum-Family Plants.</title>
        <authorList>
            <person name="Yamashiro T."/>
            <person name="Shiraishi A."/>
            <person name="Nakayama K."/>
            <person name="Satake H."/>
        </authorList>
    </citation>
    <scope>NUCLEOTIDE SEQUENCE</scope>
</reference>
<feature type="compositionally biased region" description="Polar residues" evidence="1">
    <location>
        <begin position="418"/>
        <end position="433"/>
    </location>
</feature>
<feature type="region of interest" description="Disordered" evidence="1">
    <location>
        <begin position="503"/>
        <end position="529"/>
    </location>
</feature>
<feature type="compositionally biased region" description="Low complexity" evidence="1">
    <location>
        <begin position="310"/>
        <end position="334"/>
    </location>
</feature>
<feature type="compositionally biased region" description="Basic residues" evidence="1">
    <location>
        <begin position="1"/>
        <end position="11"/>
    </location>
</feature>
<dbReference type="PANTHER" id="PTHR33067">
    <property type="entry name" value="RNA-DIRECTED DNA POLYMERASE-RELATED"/>
    <property type="match status" value="1"/>
</dbReference>
<feature type="region of interest" description="Disordered" evidence="1">
    <location>
        <begin position="303"/>
        <end position="334"/>
    </location>
</feature>
<dbReference type="InterPro" id="IPR021109">
    <property type="entry name" value="Peptidase_aspartic_dom_sf"/>
</dbReference>
<dbReference type="PANTHER" id="PTHR33067:SF35">
    <property type="entry name" value="ASPARTIC PEPTIDASE DDI1-TYPE DOMAIN-CONTAINING PROTEIN"/>
    <property type="match status" value="1"/>
</dbReference>
<comment type="caution">
    <text evidence="2">The sequence shown here is derived from an EMBL/GenBank/DDBJ whole genome shotgun (WGS) entry which is preliminary data.</text>
</comment>
<keyword evidence="3" id="KW-1185">Reference proteome</keyword>
<dbReference type="Proteomes" id="UP001151760">
    <property type="component" value="Unassembled WGS sequence"/>
</dbReference>
<keyword evidence="2" id="KW-0695">RNA-directed DNA polymerase</keyword>
<feature type="region of interest" description="Disordered" evidence="1">
    <location>
        <begin position="1"/>
        <end position="40"/>
    </location>
</feature>